<evidence type="ECO:0000313" key="8">
    <source>
        <dbReference type="WBParaSite" id="EVEC_0001307601-mRNA-1"/>
    </source>
</evidence>
<evidence type="ECO:0000313" key="7">
    <source>
        <dbReference type="Proteomes" id="UP000274131"/>
    </source>
</evidence>
<evidence type="ECO:0000256" key="2">
    <source>
        <dbReference type="ARBA" id="ARBA00023163"/>
    </source>
</evidence>
<dbReference type="InterPro" id="IPR035500">
    <property type="entry name" value="NHR-like_dom_sf"/>
</dbReference>
<keyword evidence="2" id="KW-0804">Transcription</keyword>
<name>A0A0N4VPY4_ENTVE</name>
<gene>
    <name evidence="6" type="ORF">EVEC_LOCUS12228</name>
</gene>
<dbReference type="EMBL" id="UXUI01013834">
    <property type="protein sequence ID" value="VDD97477.1"/>
    <property type="molecule type" value="Genomic_DNA"/>
</dbReference>
<evidence type="ECO:0000313" key="6">
    <source>
        <dbReference type="EMBL" id="VDD97477.1"/>
    </source>
</evidence>
<feature type="region of interest" description="Disordered" evidence="4">
    <location>
        <begin position="1"/>
        <end position="28"/>
    </location>
</feature>
<dbReference type="SUPFAM" id="SSF48508">
    <property type="entry name" value="Nuclear receptor ligand-binding domain"/>
    <property type="match status" value="1"/>
</dbReference>
<evidence type="ECO:0000256" key="1">
    <source>
        <dbReference type="ARBA" id="ARBA00023015"/>
    </source>
</evidence>
<dbReference type="Proteomes" id="UP000274131">
    <property type="component" value="Unassembled WGS sequence"/>
</dbReference>
<dbReference type="WBParaSite" id="EVEC_0001307601-mRNA-1">
    <property type="protein sequence ID" value="EVEC_0001307601-mRNA-1"/>
    <property type="gene ID" value="EVEC_0001307601"/>
</dbReference>
<evidence type="ECO:0000256" key="3">
    <source>
        <dbReference type="ARBA" id="ARBA00023170"/>
    </source>
</evidence>
<feature type="domain" description="NR LBD" evidence="5">
    <location>
        <begin position="52"/>
        <end position="150"/>
    </location>
</feature>
<accession>A0A0N4VPY4</accession>
<reference evidence="8" key="1">
    <citation type="submission" date="2017-02" db="UniProtKB">
        <authorList>
            <consortium name="WormBaseParasite"/>
        </authorList>
    </citation>
    <scope>IDENTIFICATION</scope>
</reference>
<keyword evidence="7" id="KW-1185">Reference proteome</keyword>
<keyword evidence="1" id="KW-0805">Transcription regulation</keyword>
<keyword evidence="3" id="KW-0675">Receptor</keyword>
<proteinExistence type="predicted"/>
<evidence type="ECO:0000256" key="4">
    <source>
        <dbReference type="SAM" id="MobiDB-lite"/>
    </source>
</evidence>
<reference evidence="6 7" key="2">
    <citation type="submission" date="2018-10" db="EMBL/GenBank/DDBJ databases">
        <authorList>
            <consortium name="Pathogen Informatics"/>
        </authorList>
    </citation>
    <scope>NUCLEOTIDE SEQUENCE [LARGE SCALE GENOMIC DNA]</scope>
</reference>
<sequence length="199" mass="22436">MPATSVDVKESQTKLADVQQGSSSEQKRLSVIKDEMEADVLPEIKPQPSNGVPVLRELTPAEAKKVIRADVSVISVFVNECLPGFKILAENEKIALFKTFLKNFLIIDASFWTAKYFPSVDDDRWVVPFSGYMKLDDISELFVSPNEQDSVENSKCFCQIHWIRNNLSRQRGLLLKLNGLRKATIFDDPVDEALCQSLL</sequence>
<dbReference type="AlphaFoldDB" id="A0A0N4VPY4"/>
<dbReference type="Pfam" id="PF00104">
    <property type="entry name" value="Hormone_recep"/>
    <property type="match status" value="1"/>
</dbReference>
<protein>
    <submittedName>
        <fullName evidence="8">NR LBD domain-containing protein</fullName>
    </submittedName>
</protein>
<organism evidence="8">
    <name type="scientific">Enterobius vermicularis</name>
    <name type="common">Human pinworm</name>
    <dbReference type="NCBI Taxonomy" id="51028"/>
    <lineage>
        <taxon>Eukaryota</taxon>
        <taxon>Metazoa</taxon>
        <taxon>Ecdysozoa</taxon>
        <taxon>Nematoda</taxon>
        <taxon>Chromadorea</taxon>
        <taxon>Rhabditida</taxon>
        <taxon>Spirurina</taxon>
        <taxon>Oxyuridomorpha</taxon>
        <taxon>Oxyuroidea</taxon>
        <taxon>Oxyuridae</taxon>
        <taxon>Enterobius</taxon>
    </lineage>
</organism>
<evidence type="ECO:0000259" key="5">
    <source>
        <dbReference type="Pfam" id="PF00104"/>
    </source>
</evidence>
<dbReference type="InterPro" id="IPR000536">
    <property type="entry name" value="Nucl_hrmn_rcpt_lig-bd"/>
</dbReference>